<dbReference type="VEuPathDB" id="AmoebaDB:FDP41_000107"/>
<organism evidence="3 4">
    <name type="scientific">Naegleria fowleri</name>
    <name type="common">Brain eating amoeba</name>
    <dbReference type="NCBI Taxonomy" id="5763"/>
    <lineage>
        <taxon>Eukaryota</taxon>
        <taxon>Discoba</taxon>
        <taxon>Heterolobosea</taxon>
        <taxon>Tetramitia</taxon>
        <taxon>Eutetramitia</taxon>
        <taxon>Vahlkampfiidae</taxon>
        <taxon>Naegleria</taxon>
    </lineage>
</organism>
<evidence type="ECO:0000256" key="2">
    <source>
        <dbReference type="SAM" id="MobiDB-lite"/>
    </source>
</evidence>
<feature type="compositionally biased region" description="Low complexity" evidence="2">
    <location>
        <begin position="143"/>
        <end position="160"/>
    </location>
</feature>
<dbReference type="VEuPathDB" id="AmoebaDB:NfTy_025770"/>
<dbReference type="GeneID" id="68107325"/>
<feature type="region of interest" description="Disordered" evidence="2">
    <location>
        <begin position="82"/>
        <end position="174"/>
    </location>
</feature>
<proteinExistence type="predicted"/>
<keyword evidence="1" id="KW-0175">Coiled coil</keyword>
<protein>
    <submittedName>
        <fullName evidence="3">Uncharacterized protein</fullName>
    </submittedName>
</protein>
<dbReference type="AlphaFoldDB" id="A0A6A5CIK2"/>
<reference evidence="3 4" key="1">
    <citation type="journal article" date="2019" name="Sci. Rep.">
        <title>Nanopore sequencing improves the draft genome of the human pathogenic amoeba Naegleria fowleri.</title>
        <authorList>
            <person name="Liechti N."/>
            <person name="Schurch N."/>
            <person name="Bruggmann R."/>
            <person name="Wittwer M."/>
        </authorList>
    </citation>
    <scope>NUCLEOTIDE SEQUENCE [LARGE SCALE GENOMIC DNA]</scope>
    <source>
        <strain evidence="3 4">ATCC 30894</strain>
    </source>
</reference>
<evidence type="ECO:0000256" key="1">
    <source>
        <dbReference type="SAM" id="Coils"/>
    </source>
</evidence>
<feature type="compositionally biased region" description="Polar residues" evidence="2">
    <location>
        <begin position="128"/>
        <end position="142"/>
    </location>
</feature>
<dbReference type="OrthoDB" id="10256228at2759"/>
<keyword evidence="4" id="KW-1185">Reference proteome</keyword>
<gene>
    <name evidence="3" type="ORF">FDP41_000107</name>
</gene>
<evidence type="ECO:0000313" key="3">
    <source>
        <dbReference type="EMBL" id="KAF0985068.1"/>
    </source>
</evidence>
<dbReference type="EMBL" id="VFQX01000001">
    <property type="protein sequence ID" value="KAF0985068.1"/>
    <property type="molecule type" value="Genomic_DNA"/>
</dbReference>
<feature type="coiled-coil region" evidence="1">
    <location>
        <begin position="276"/>
        <end position="303"/>
    </location>
</feature>
<dbReference type="OMA" id="CYQFDAT"/>
<comment type="caution">
    <text evidence="3">The sequence shown here is derived from an EMBL/GenBank/DDBJ whole genome shotgun (WGS) entry which is preliminary data.</text>
</comment>
<name>A0A6A5CIK2_NAEFO</name>
<dbReference type="Proteomes" id="UP000444721">
    <property type="component" value="Unassembled WGS sequence"/>
</dbReference>
<dbReference type="VEuPathDB" id="AmoebaDB:NF0011100"/>
<feature type="compositionally biased region" description="Polar residues" evidence="2">
    <location>
        <begin position="85"/>
        <end position="120"/>
    </location>
</feature>
<sequence>MRNNNNNNSSSSSTNGSTLIETKEDHKFQRIILIHLKTGITIFDYCFPNAWNAKKTDIGGFLASCYQFDATVKGGGIRKIVFQPPSDNQTSHSPGRIIRQTSSSSATTPGLNMIGSSSATVGGKLRTITPTSTIRMNDNQNITPPSTTSSTPGNSSSGGPPHHHSKTNSTSSMNILSGFNTIRRRSVHHRSKRNRRTCLNFGDPMGLNSSNLMYIVFGLPNDPISPVLVSHSPSYYVNVSTQLEPMCLCAVCFEGCSDLWTEVAKTFASEAVREFCTAYRDLLEKHKKNFEKLKIEANRDEELERQIVEEFQVFEELMNKTKQRVLDAFSSRLALELSNRSKNGDTSM</sequence>
<evidence type="ECO:0000313" key="4">
    <source>
        <dbReference type="Proteomes" id="UP000444721"/>
    </source>
</evidence>
<dbReference type="RefSeq" id="XP_044569781.1">
    <property type="nucleotide sequence ID" value="XM_044701026.1"/>
</dbReference>
<accession>A0A6A5CIK2</accession>